<gene>
    <name evidence="1" type="primary">pduM</name>
    <name evidence="1" type="ORF">DW084_06755</name>
</gene>
<name>A0A415EUB2_ENTCA</name>
<organism evidence="1 2">
    <name type="scientific">Enterococcus casseliflavus</name>
    <name type="common">Enterococcus flavescens</name>
    <dbReference type="NCBI Taxonomy" id="37734"/>
    <lineage>
        <taxon>Bacteria</taxon>
        <taxon>Bacillati</taxon>
        <taxon>Bacillota</taxon>
        <taxon>Bacilli</taxon>
        <taxon>Lactobacillales</taxon>
        <taxon>Enterococcaceae</taxon>
        <taxon>Enterococcus</taxon>
    </lineage>
</organism>
<evidence type="ECO:0000313" key="2">
    <source>
        <dbReference type="Proteomes" id="UP000286288"/>
    </source>
</evidence>
<dbReference type="Proteomes" id="UP000286288">
    <property type="component" value="Unassembled WGS sequence"/>
</dbReference>
<dbReference type="GO" id="GO:0005198">
    <property type="term" value="F:structural molecule activity"/>
    <property type="evidence" value="ECO:0007669"/>
    <property type="project" value="InterPro"/>
</dbReference>
<dbReference type="EMBL" id="QRMZ01000007">
    <property type="protein sequence ID" value="RHK06866.1"/>
    <property type="molecule type" value="Genomic_DNA"/>
</dbReference>
<comment type="caution">
    <text evidence="1">The sequence shown here is derived from an EMBL/GenBank/DDBJ whole genome shotgun (WGS) entry which is preliminary data.</text>
</comment>
<dbReference type="NCBIfam" id="TIGR04493">
    <property type="entry name" value="microcomp_PduM"/>
    <property type="match status" value="1"/>
</dbReference>
<dbReference type="Pfam" id="PF15953">
    <property type="entry name" value="PDU_like"/>
    <property type="match status" value="1"/>
</dbReference>
<sequence length="161" mass="18797">MEDIVKAVIDRLKSREISTFFLSADTDQVLNDQPFLRNKYLHIKNCDSFFLERFANKQEHDPLVKWLFKSFDYDCRLKLQCSFSNVLLIPEKLFFYDIDIFTADNKPCFSSSSRYITYEQAAVLPIGAVLILAADQRLTWLAAEQAEKKQIMIYKRSGSQC</sequence>
<dbReference type="AlphaFoldDB" id="A0A415EUB2"/>
<accession>A0A415EUB2</accession>
<evidence type="ECO:0000313" key="1">
    <source>
        <dbReference type="EMBL" id="RHK06866.1"/>
    </source>
</evidence>
<proteinExistence type="predicted"/>
<reference evidence="1 2" key="1">
    <citation type="submission" date="2018-08" db="EMBL/GenBank/DDBJ databases">
        <title>A genome reference for cultivated species of the human gut microbiota.</title>
        <authorList>
            <person name="Zou Y."/>
            <person name="Xue W."/>
            <person name="Luo G."/>
        </authorList>
    </citation>
    <scope>NUCLEOTIDE SEQUENCE [LARGE SCALE GENOMIC DNA]</scope>
    <source>
        <strain evidence="1 2">AF48-16</strain>
    </source>
</reference>
<dbReference type="InterPro" id="IPR030992">
    <property type="entry name" value="PduM"/>
</dbReference>
<protein>
    <submittedName>
        <fullName evidence="1">Microcompartment protein PduM</fullName>
    </submittedName>
</protein>